<reference evidence="2 3" key="1">
    <citation type="journal article" date="2019" name="Int. J. Syst. Evol. Microbiol.">
        <title>The Global Catalogue of Microorganisms (GCM) 10K type strain sequencing project: providing services to taxonomists for standard genome sequencing and annotation.</title>
        <authorList>
            <consortium name="The Broad Institute Genomics Platform"/>
            <consortium name="The Broad Institute Genome Sequencing Center for Infectious Disease"/>
            <person name="Wu L."/>
            <person name="Ma J."/>
        </authorList>
    </citation>
    <scope>NUCLEOTIDE SEQUENCE [LARGE SCALE GENOMIC DNA]</scope>
    <source>
        <strain evidence="2 3">JCM 12389</strain>
    </source>
</reference>
<gene>
    <name evidence="2" type="ORF">GCM10008986_18270</name>
</gene>
<dbReference type="InterPro" id="IPR009577">
    <property type="entry name" value="Sm_multidrug_ex"/>
</dbReference>
<accession>A0ABN1B897</accession>
<evidence type="ECO:0008006" key="4">
    <source>
        <dbReference type="Google" id="ProtNLM"/>
    </source>
</evidence>
<evidence type="ECO:0000256" key="1">
    <source>
        <dbReference type="SAM" id="Phobius"/>
    </source>
</evidence>
<evidence type="ECO:0000313" key="2">
    <source>
        <dbReference type="EMBL" id="GAA0492307.1"/>
    </source>
</evidence>
<keyword evidence="3" id="KW-1185">Reference proteome</keyword>
<name>A0ABN1B897_9BACI</name>
<keyword evidence="1" id="KW-1133">Transmembrane helix</keyword>
<feature type="transmembrane region" description="Helical" evidence="1">
    <location>
        <begin position="89"/>
        <end position="110"/>
    </location>
</feature>
<evidence type="ECO:0000313" key="3">
    <source>
        <dbReference type="Proteomes" id="UP001500880"/>
    </source>
</evidence>
<feature type="transmembrane region" description="Helical" evidence="1">
    <location>
        <begin position="122"/>
        <end position="144"/>
    </location>
</feature>
<dbReference type="RefSeq" id="WP_343839963.1">
    <property type="nucleotide sequence ID" value="NZ_BAAADO010000003.1"/>
</dbReference>
<proteinExistence type="predicted"/>
<protein>
    <recommendedName>
        <fullName evidence="4">Small multi-drug export protein</fullName>
    </recommendedName>
</protein>
<feature type="transmembrane region" description="Helical" evidence="1">
    <location>
        <begin position="31"/>
        <end position="57"/>
    </location>
</feature>
<organism evidence="2 3">
    <name type="scientific">Salinibacillus aidingensis</name>
    <dbReference type="NCBI Taxonomy" id="237684"/>
    <lineage>
        <taxon>Bacteria</taxon>
        <taxon>Bacillati</taxon>
        <taxon>Bacillota</taxon>
        <taxon>Bacilli</taxon>
        <taxon>Bacillales</taxon>
        <taxon>Bacillaceae</taxon>
        <taxon>Salinibacillus</taxon>
    </lineage>
</organism>
<keyword evidence="1" id="KW-0472">Membrane</keyword>
<comment type="caution">
    <text evidence="2">The sequence shown here is derived from an EMBL/GenBank/DDBJ whole genome shotgun (WGS) entry which is preliminary data.</text>
</comment>
<sequence>MKLLWAYTLVFILSAIPFFEAFGVIPIASIAGLSITSVMLLGLTGNIVTVFLVIMFVHQIKSWRKRRREDKDKGESKRSVRAQNIWKKYGLPGLAMLGPLFVGSHLTALISMTLGATKKKAFIWTSASITTWSIAFTVLLLYGIDFLNLEDRGLINVFQPAE</sequence>
<dbReference type="EMBL" id="BAAADO010000003">
    <property type="protein sequence ID" value="GAA0492307.1"/>
    <property type="molecule type" value="Genomic_DNA"/>
</dbReference>
<dbReference type="Pfam" id="PF06695">
    <property type="entry name" value="Sm_multidrug_ex"/>
    <property type="match status" value="1"/>
</dbReference>
<dbReference type="Proteomes" id="UP001500880">
    <property type="component" value="Unassembled WGS sequence"/>
</dbReference>
<keyword evidence="1" id="KW-0812">Transmembrane</keyword>